<reference evidence="3" key="1">
    <citation type="journal article" date="2019" name="Int. J. Syst. Evol. Microbiol.">
        <title>The Global Catalogue of Microorganisms (GCM) 10K type strain sequencing project: providing services to taxonomists for standard genome sequencing and annotation.</title>
        <authorList>
            <consortium name="The Broad Institute Genomics Platform"/>
            <consortium name="The Broad Institute Genome Sequencing Center for Infectious Disease"/>
            <person name="Wu L."/>
            <person name="Ma J."/>
        </authorList>
    </citation>
    <scope>NUCLEOTIDE SEQUENCE [LARGE SCALE GENOMIC DNA]</scope>
    <source>
        <strain evidence="3">SYNS20</strain>
    </source>
</reference>
<accession>A0ABW2JPQ0</accession>
<dbReference type="Proteomes" id="UP001596523">
    <property type="component" value="Unassembled WGS sequence"/>
</dbReference>
<evidence type="ECO:0000313" key="3">
    <source>
        <dbReference type="Proteomes" id="UP001596523"/>
    </source>
</evidence>
<evidence type="ECO:0000256" key="1">
    <source>
        <dbReference type="SAM" id="MobiDB-lite"/>
    </source>
</evidence>
<sequence length="283" mass="29377">MGGVRVVRPKWVRAAGVCAVVGLLASCGGGGGGGFGAFPVERGAEKAVGKGGSQRAASQGAGSAARLVEESFGLLAETTSVRMTAVLEAPDGEQRTTLHLDREGNCTGSVDAGPMKRGDVIVLADGRMWLRYSERALAEVRAEAERRGPEIAARVRERTAMASGKYLRLPRTAAFSDGMCDLDKAQSTLPGARPVRSGEVRRRPAVTRDGQRVVPVTGPRGAAGEETLYVAASGKPSLVAITGEQQGRSLEIGFSGYGTKVLAGPPPREQELVLRGGGGLLEV</sequence>
<name>A0ABW2JPQ0_9ACTN</name>
<comment type="caution">
    <text evidence="2">The sequence shown here is derived from an EMBL/GenBank/DDBJ whole genome shotgun (WGS) entry which is preliminary data.</text>
</comment>
<organism evidence="2 3">
    <name type="scientific">Streptomyces monticola</name>
    <dbReference type="NCBI Taxonomy" id="2666263"/>
    <lineage>
        <taxon>Bacteria</taxon>
        <taxon>Bacillati</taxon>
        <taxon>Actinomycetota</taxon>
        <taxon>Actinomycetes</taxon>
        <taxon>Kitasatosporales</taxon>
        <taxon>Streptomycetaceae</taxon>
        <taxon>Streptomyces</taxon>
    </lineage>
</organism>
<evidence type="ECO:0000313" key="2">
    <source>
        <dbReference type="EMBL" id="MFC7307330.1"/>
    </source>
</evidence>
<proteinExistence type="predicted"/>
<protein>
    <recommendedName>
        <fullName evidence="4">Lipoprotein</fullName>
    </recommendedName>
</protein>
<dbReference type="PROSITE" id="PS51257">
    <property type="entry name" value="PROKAR_LIPOPROTEIN"/>
    <property type="match status" value="1"/>
</dbReference>
<keyword evidence="3" id="KW-1185">Reference proteome</keyword>
<dbReference type="RefSeq" id="WP_381834101.1">
    <property type="nucleotide sequence ID" value="NZ_JBHTCF010000011.1"/>
</dbReference>
<dbReference type="EMBL" id="JBHTCF010000011">
    <property type="protein sequence ID" value="MFC7307330.1"/>
    <property type="molecule type" value="Genomic_DNA"/>
</dbReference>
<gene>
    <name evidence="2" type="ORF">ACFQVC_24280</name>
</gene>
<feature type="region of interest" description="Disordered" evidence="1">
    <location>
        <begin position="186"/>
        <end position="208"/>
    </location>
</feature>
<evidence type="ECO:0008006" key="4">
    <source>
        <dbReference type="Google" id="ProtNLM"/>
    </source>
</evidence>